<sequence>MTTSPCDMPCVIRAPDRSGPEAGTLSARPAALSGYTARRRRRLAAPRGASLPPAACALGRGGLAAIATWSLDAWPHNRSGAPSRDRAAAPARQAPGQKNRGKMLMTLKNDETHAVIREGHDAECPFAGCTGRTEERARASRSRTGYRAFGPAPAGGRKRSDDASSSHCTQPGKPRYETENPCVMVRTGYLHEACITNEGQGSGQVRGTTLPIGSRRLGCRRASNSSWHLALSLSQQHALRKKKLFTSSRRRSWPSRPSASSDLLRGRAVRPVRYHAAHPGVRS</sequence>
<dbReference type="AlphaFoldDB" id="A0A921NQJ9"/>
<name>A0A921NQJ9_9RHOB</name>
<dbReference type="EMBL" id="APKE01000026">
    <property type="protein sequence ID" value="KAF0675422.1"/>
    <property type="molecule type" value="Genomic_DNA"/>
</dbReference>
<proteinExistence type="predicted"/>
<keyword evidence="3" id="KW-1185">Reference proteome</keyword>
<organism evidence="2 3">
    <name type="scientific">Profundibacterium mesophilum KAUST100406-0324</name>
    <dbReference type="NCBI Taxonomy" id="1037889"/>
    <lineage>
        <taxon>Bacteria</taxon>
        <taxon>Pseudomonadati</taxon>
        <taxon>Pseudomonadota</taxon>
        <taxon>Alphaproteobacteria</taxon>
        <taxon>Rhodobacterales</taxon>
        <taxon>Roseobacteraceae</taxon>
        <taxon>Profundibacterium</taxon>
    </lineage>
</organism>
<evidence type="ECO:0000256" key="1">
    <source>
        <dbReference type="SAM" id="MobiDB-lite"/>
    </source>
</evidence>
<evidence type="ECO:0000313" key="2">
    <source>
        <dbReference type="EMBL" id="KAF0675422.1"/>
    </source>
</evidence>
<accession>A0A921NQJ9</accession>
<feature type="region of interest" description="Disordered" evidence="1">
    <location>
        <begin position="247"/>
        <end position="283"/>
    </location>
</feature>
<feature type="compositionally biased region" description="Basic residues" evidence="1">
    <location>
        <begin position="267"/>
        <end position="276"/>
    </location>
</feature>
<feature type="region of interest" description="Disordered" evidence="1">
    <location>
        <begin position="133"/>
        <end position="177"/>
    </location>
</feature>
<protein>
    <submittedName>
        <fullName evidence="2">Uncharacterized protein</fullName>
    </submittedName>
</protein>
<evidence type="ECO:0000313" key="3">
    <source>
        <dbReference type="Proteomes" id="UP000698242"/>
    </source>
</evidence>
<dbReference type="Proteomes" id="UP000698242">
    <property type="component" value="Unassembled WGS sequence"/>
</dbReference>
<gene>
    <name evidence="2" type="ORF">PMES_02312</name>
</gene>
<comment type="caution">
    <text evidence="2">The sequence shown here is derived from an EMBL/GenBank/DDBJ whole genome shotgun (WGS) entry which is preliminary data.</text>
</comment>
<feature type="compositionally biased region" description="Low complexity" evidence="1">
    <location>
        <begin position="78"/>
        <end position="97"/>
    </location>
</feature>
<feature type="region of interest" description="Disordered" evidence="1">
    <location>
        <begin position="77"/>
        <end position="98"/>
    </location>
</feature>
<reference evidence="2" key="1">
    <citation type="submission" date="2013-03" db="EMBL/GenBank/DDBJ databases">
        <title>Genome Sequence of the Profundibacterium mesophilum strain KAUST100406-0324T from Red Sea, a novel genus in the family Rhodobacteraceae.</title>
        <authorList>
            <person name="Essack M."/>
            <person name="Alam I."/>
            <person name="Lafi F."/>
            <person name="Alawi W."/>
            <person name="Kamanu F."/>
            <person name="Al-Suwailem A."/>
            <person name="Lee O.O."/>
            <person name="Xu Y."/>
            <person name="Bajic V."/>
            <person name="Qian P.-Y."/>
            <person name="Archer J."/>
        </authorList>
    </citation>
    <scope>NUCLEOTIDE SEQUENCE</scope>
    <source>
        <strain evidence="2">KAUST100406-0324</strain>
    </source>
</reference>
<feature type="region of interest" description="Disordered" evidence="1">
    <location>
        <begin position="1"/>
        <end position="27"/>
    </location>
</feature>